<evidence type="ECO:0000313" key="3">
    <source>
        <dbReference type="FlyBase" id="FBgn0033624"/>
    </source>
</evidence>
<dbReference type="OrthoDB" id="5973225at2759"/>
<sequence>MFLLFNYSEGWWHANCAAQSADGRTRAQGCRGLYWTDTTHCRELRLCERCPRQGQHGLYARLRPGGPLAQATGCSAAEAPDPHPAATEVMRTRAE</sequence>
<dbReference type="GO" id="GO:0070513">
    <property type="term" value="F:death domain binding"/>
    <property type="evidence" value="ECO:0000250"/>
    <property type="project" value="FlyBase"/>
</dbReference>
<dbReference type="FlyBase" id="FBgn0033624">
    <property type="gene designation" value="CG12384"/>
</dbReference>
<dbReference type="AlphaFoldDB" id="Q8T0N9"/>
<name>Q8T0N9_DROME</name>
<proteinExistence type="evidence at transcript level"/>
<accession>Q8T0N9</accession>
<dbReference type="EMBL" id="AY069150">
    <property type="protein sequence ID" value="AAL39295.1"/>
    <property type="molecule type" value="mRNA"/>
</dbReference>
<organism evidence="2">
    <name type="scientific">Drosophila melanogaster</name>
    <name type="common">Fruit fly</name>
    <dbReference type="NCBI Taxonomy" id="7227"/>
    <lineage>
        <taxon>Eukaryota</taxon>
        <taxon>Metazoa</taxon>
        <taxon>Ecdysozoa</taxon>
        <taxon>Arthropoda</taxon>
        <taxon>Hexapoda</taxon>
        <taxon>Insecta</taxon>
        <taxon>Pterygota</taxon>
        <taxon>Neoptera</taxon>
        <taxon>Endopterygota</taxon>
        <taxon>Diptera</taxon>
        <taxon>Brachycera</taxon>
        <taxon>Muscomorpha</taxon>
        <taxon>Ephydroidea</taxon>
        <taxon>Drosophilidae</taxon>
        <taxon>Drosophila</taxon>
        <taxon>Sophophora</taxon>
    </lineage>
</organism>
<evidence type="ECO:0000256" key="1">
    <source>
        <dbReference type="SAM" id="MobiDB-lite"/>
    </source>
</evidence>
<reference evidence="2" key="1">
    <citation type="submission" date="2003-02" db="EMBL/GenBank/DDBJ databases">
        <authorList>
            <person name="Stapleton M."/>
            <person name="Brokstein P."/>
            <person name="Hong L."/>
            <person name="Agbayani A."/>
            <person name="Carlson J."/>
            <person name="Champe M."/>
            <person name="Chavez C."/>
            <person name="Dorsett V."/>
            <person name="Dresnek D."/>
            <person name="Farfan D."/>
            <person name="Frise E."/>
            <person name="George R."/>
            <person name="Gonzalez M."/>
            <person name="Guarin H."/>
            <person name="Kronmiller B."/>
            <person name="Li P."/>
            <person name="Liao G."/>
            <person name="Miranda A."/>
            <person name="Mungall C.J."/>
            <person name="Nunoo J."/>
            <person name="Pacleb J."/>
            <person name="Paragas V."/>
            <person name="Park S."/>
            <person name="Patel S."/>
            <person name="Phouanenavong S."/>
            <person name="Wan K."/>
            <person name="Yu C."/>
            <person name="Lewis S.E."/>
            <person name="Rubin G.M."/>
            <person name="Celniker S."/>
        </authorList>
    </citation>
    <scope>NUCLEOTIDE SEQUENCE</scope>
    <source>
        <strain evidence="2">Berkeley</strain>
    </source>
</reference>
<evidence type="ECO:0000313" key="2">
    <source>
        <dbReference type="EMBL" id="AAL39295.1"/>
    </source>
</evidence>
<dbReference type="GO" id="GO:0006915">
    <property type="term" value="P:apoptotic process"/>
    <property type="evidence" value="ECO:0000250"/>
    <property type="project" value="FlyBase"/>
</dbReference>
<feature type="region of interest" description="Disordered" evidence="1">
    <location>
        <begin position="72"/>
        <end position="95"/>
    </location>
</feature>
<dbReference type="GO" id="GO:0045892">
    <property type="term" value="P:negative regulation of DNA-templated transcription"/>
    <property type="evidence" value="ECO:0000250"/>
    <property type="project" value="FlyBase"/>
</dbReference>
<gene>
    <name evidence="3" type="ORF">CG12384</name>
</gene>
<protein>
    <submittedName>
        <fullName evidence="2">GH16986p</fullName>
    </submittedName>
</protein>
<dbReference type="AGR" id="FB:FBgn0033624"/>